<dbReference type="EMBL" id="JAMTCP010000039">
    <property type="protein sequence ID" value="MCP2261321.1"/>
    <property type="molecule type" value="Genomic_DNA"/>
</dbReference>
<evidence type="ECO:0000256" key="2">
    <source>
        <dbReference type="ARBA" id="ARBA00023125"/>
    </source>
</evidence>
<reference evidence="6 7" key="1">
    <citation type="submission" date="2022-06" db="EMBL/GenBank/DDBJ databases">
        <title>Genomic Encyclopedia of Archaeal and Bacterial Type Strains, Phase II (KMG-II): from individual species to whole genera.</title>
        <authorList>
            <person name="Goeker M."/>
        </authorList>
    </citation>
    <scope>NUCLEOTIDE SEQUENCE [LARGE SCALE GENOMIC DNA]</scope>
    <source>
        <strain evidence="6 7">DSM 40477</strain>
    </source>
</reference>
<evidence type="ECO:0000256" key="3">
    <source>
        <dbReference type="ARBA" id="ARBA00023163"/>
    </source>
</evidence>
<evidence type="ECO:0000313" key="6">
    <source>
        <dbReference type="EMBL" id="MCP2261321.1"/>
    </source>
</evidence>
<dbReference type="Gene3D" id="1.10.357.10">
    <property type="entry name" value="Tetracycline Repressor, domain 2"/>
    <property type="match status" value="1"/>
</dbReference>
<feature type="domain" description="HTH tetR-type" evidence="5">
    <location>
        <begin position="20"/>
        <end position="80"/>
    </location>
</feature>
<dbReference type="InterPro" id="IPR036271">
    <property type="entry name" value="Tet_transcr_reg_TetR-rel_C_sf"/>
</dbReference>
<keyword evidence="1" id="KW-0805">Transcription regulation</keyword>
<name>A0ABT1I0L2_STRSD</name>
<dbReference type="InterPro" id="IPR001647">
    <property type="entry name" value="HTH_TetR"/>
</dbReference>
<evidence type="ECO:0000256" key="1">
    <source>
        <dbReference type="ARBA" id="ARBA00023015"/>
    </source>
</evidence>
<dbReference type="PANTHER" id="PTHR30055:SF151">
    <property type="entry name" value="TRANSCRIPTIONAL REGULATORY PROTEIN"/>
    <property type="match status" value="1"/>
</dbReference>
<evidence type="ECO:0000256" key="4">
    <source>
        <dbReference type="PROSITE-ProRule" id="PRU00335"/>
    </source>
</evidence>
<dbReference type="Pfam" id="PF02909">
    <property type="entry name" value="TetR_C_1"/>
    <property type="match status" value="1"/>
</dbReference>
<dbReference type="Proteomes" id="UP001205311">
    <property type="component" value="Unassembled WGS sequence"/>
</dbReference>
<dbReference type="SUPFAM" id="SSF46689">
    <property type="entry name" value="Homeodomain-like"/>
    <property type="match status" value="1"/>
</dbReference>
<evidence type="ECO:0000313" key="7">
    <source>
        <dbReference type="Proteomes" id="UP001205311"/>
    </source>
</evidence>
<accession>A0ABT1I0L2</accession>
<evidence type="ECO:0000259" key="5">
    <source>
        <dbReference type="PROSITE" id="PS50977"/>
    </source>
</evidence>
<dbReference type="SUPFAM" id="SSF48498">
    <property type="entry name" value="Tetracyclin repressor-like, C-terminal domain"/>
    <property type="match status" value="1"/>
</dbReference>
<keyword evidence="3" id="KW-0804">Transcription</keyword>
<dbReference type="PANTHER" id="PTHR30055">
    <property type="entry name" value="HTH-TYPE TRANSCRIPTIONAL REGULATOR RUTR"/>
    <property type="match status" value="1"/>
</dbReference>
<dbReference type="PROSITE" id="PS50977">
    <property type="entry name" value="HTH_TETR_2"/>
    <property type="match status" value="1"/>
</dbReference>
<keyword evidence="7" id="KW-1185">Reference proteome</keyword>
<protein>
    <submittedName>
        <fullName evidence="6">Transcriptional regulator, TetR family</fullName>
    </submittedName>
</protein>
<proteinExistence type="predicted"/>
<dbReference type="InterPro" id="IPR050109">
    <property type="entry name" value="HTH-type_TetR-like_transc_reg"/>
</dbReference>
<gene>
    <name evidence="6" type="ORF">LX15_005042</name>
</gene>
<dbReference type="RefSeq" id="WP_253672154.1">
    <property type="nucleotide sequence ID" value="NZ_JAMTCP010000039.1"/>
</dbReference>
<dbReference type="InterPro" id="IPR009057">
    <property type="entry name" value="Homeodomain-like_sf"/>
</dbReference>
<dbReference type="InterPro" id="IPR004111">
    <property type="entry name" value="Repressor_TetR_C"/>
</dbReference>
<keyword evidence="2 4" id="KW-0238">DNA-binding</keyword>
<organism evidence="6 7">
    <name type="scientific">Streptoalloteichus tenebrarius (strain ATCC 17920 / DSM 40477 / JCM 4838 / CBS 697.72 / NBRC 16177 / NCIMB 11028 / NRRL B-12390 / A12253. 1 / ISP 5477)</name>
    <name type="common">Streptomyces tenebrarius</name>
    <dbReference type="NCBI Taxonomy" id="1933"/>
    <lineage>
        <taxon>Bacteria</taxon>
        <taxon>Bacillati</taxon>
        <taxon>Actinomycetota</taxon>
        <taxon>Actinomycetes</taxon>
        <taxon>Pseudonocardiales</taxon>
        <taxon>Pseudonocardiaceae</taxon>
        <taxon>Streptoalloteichus</taxon>
    </lineage>
</organism>
<comment type="caution">
    <text evidence="6">The sequence shown here is derived from an EMBL/GenBank/DDBJ whole genome shotgun (WGS) entry which is preliminary data.</text>
</comment>
<sequence length="229" mass="25308">MPHPRPGEIWFAEEPERRPRLSRERITDAAVALLDADGVAALSMRRLAARLGAGTMSLYEYVRSKEDVLDLAADAVIAEIDVAGIADLGWREALCAQMTRSREVMRRHPWLPALMATRPLLGPNALARSELVYSLLERAGLEKARLNAAVAALTYYVQGYTAAENTWRSSQRDTAAEVELRRQAQQYLDSRGALHPTLARHADLGNSDYDASFRIGLETILDGIEAHSG</sequence>
<feature type="DNA-binding region" description="H-T-H motif" evidence="4">
    <location>
        <begin position="43"/>
        <end position="62"/>
    </location>
</feature>
<dbReference type="Pfam" id="PF00440">
    <property type="entry name" value="TetR_N"/>
    <property type="match status" value="1"/>
</dbReference>